<dbReference type="InterPro" id="IPR012348">
    <property type="entry name" value="RNR-like"/>
</dbReference>
<dbReference type="GO" id="GO:0009263">
    <property type="term" value="P:deoxyribonucleotide biosynthetic process"/>
    <property type="evidence" value="ECO:0007669"/>
    <property type="project" value="InterPro"/>
</dbReference>
<dbReference type="PANTHER" id="PTHR23409">
    <property type="entry name" value="RIBONUCLEOSIDE-DIPHOSPHATE REDUCTASE SMALL CHAIN"/>
    <property type="match status" value="1"/>
</dbReference>
<evidence type="ECO:0000256" key="1">
    <source>
        <dbReference type="ARBA" id="ARBA00009303"/>
    </source>
</evidence>
<evidence type="ECO:0000313" key="2">
    <source>
        <dbReference type="WBParaSite" id="maker-PairedContig_6222-snap-gene-0.4-mRNA-1"/>
    </source>
</evidence>
<dbReference type="PANTHER" id="PTHR23409:SF18">
    <property type="entry name" value="RIBONUCLEOSIDE-DIPHOSPHATE REDUCTASE SUBUNIT M2"/>
    <property type="match status" value="1"/>
</dbReference>
<dbReference type="Gene3D" id="1.10.620.20">
    <property type="entry name" value="Ribonucleotide Reductase, subunit A"/>
    <property type="match status" value="1"/>
</dbReference>
<dbReference type="STRING" id="6293.A0A1I8EYS1"/>
<dbReference type="GO" id="GO:0005829">
    <property type="term" value="C:cytosol"/>
    <property type="evidence" value="ECO:0007669"/>
    <property type="project" value="TreeGrafter"/>
</dbReference>
<accession>A0A1I8EYS1</accession>
<organism evidence="2">
    <name type="scientific">Wuchereria bancrofti</name>
    <dbReference type="NCBI Taxonomy" id="6293"/>
    <lineage>
        <taxon>Eukaryota</taxon>
        <taxon>Metazoa</taxon>
        <taxon>Ecdysozoa</taxon>
        <taxon>Nematoda</taxon>
        <taxon>Chromadorea</taxon>
        <taxon>Rhabditida</taxon>
        <taxon>Spirurina</taxon>
        <taxon>Spiruromorpha</taxon>
        <taxon>Filarioidea</taxon>
        <taxon>Onchocercidae</taxon>
        <taxon>Wuchereria</taxon>
    </lineage>
</organism>
<dbReference type="WBParaSite" id="maker-PairedContig_6222-snap-gene-0.4-mRNA-1">
    <property type="protein sequence ID" value="maker-PairedContig_6222-snap-gene-0.4-mRNA-1"/>
    <property type="gene ID" value="maker-PairedContig_6222-snap-gene-0.4"/>
</dbReference>
<dbReference type="CDD" id="cd01049">
    <property type="entry name" value="RNRR2"/>
    <property type="match status" value="1"/>
</dbReference>
<protein>
    <submittedName>
        <fullName evidence="2">Uncharacterized protein</fullName>
    </submittedName>
</protein>
<dbReference type="InterPro" id="IPR033909">
    <property type="entry name" value="RNR_small"/>
</dbReference>
<sequence length="303" mass="35541">MVSITKEHMHFMFQVDLSKDYRDWENLNDGELHFISRILAFFAASDGIVDENLINRFSQEVQMPEARFFYGFQIMIENIRSEMYSKMIDTYIHDQKQKLNVTMSVLFLRSLLFNAIYEFEFVEKKADWALCWIADINASYAERLMAFAAVEGIFFSGSFAAIFRLMPGFTHSNELISRDEVGHDLHRDFVCLLYTYIKNTEKRIYQIIHEAVDIEKEYLAEALPVDLIGINCKLMCQYIEYVANHLLIELHCAKICHSDNPFFMERISIETKTNFFEKRVNEYQKAGILSSEEGKSFKLDSDS</sequence>
<dbReference type="SUPFAM" id="SSF47240">
    <property type="entry name" value="Ferritin-like"/>
    <property type="match status" value="1"/>
</dbReference>
<dbReference type="InterPro" id="IPR000358">
    <property type="entry name" value="RNR_small_fam"/>
</dbReference>
<name>A0A1I8EYS1_WUCBA</name>
<dbReference type="InterPro" id="IPR009078">
    <property type="entry name" value="Ferritin-like_SF"/>
</dbReference>
<dbReference type="Pfam" id="PF00268">
    <property type="entry name" value="Ribonuc_red_sm"/>
    <property type="match status" value="1"/>
</dbReference>
<dbReference type="GO" id="GO:0004748">
    <property type="term" value="F:ribonucleoside-diphosphate reductase activity, thioredoxin disulfide as acceptor"/>
    <property type="evidence" value="ECO:0007669"/>
    <property type="project" value="TreeGrafter"/>
</dbReference>
<proteinExistence type="inferred from homology"/>
<comment type="similarity">
    <text evidence="1">Belongs to the ribonucleoside diphosphate reductase small chain family.</text>
</comment>
<dbReference type="AlphaFoldDB" id="A0A1I8EYS1"/>
<reference evidence="2" key="1">
    <citation type="submission" date="2016-11" db="UniProtKB">
        <authorList>
            <consortium name="WormBaseParasite"/>
        </authorList>
    </citation>
    <scope>IDENTIFICATION</scope>
    <source>
        <strain evidence="2">pt0022</strain>
    </source>
</reference>